<gene>
    <name evidence="1" type="ORF">FBUS_04582</name>
</gene>
<keyword evidence="2" id="KW-1185">Reference proteome</keyword>
<dbReference type="GO" id="GO:0005829">
    <property type="term" value="C:cytosol"/>
    <property type="evidence" value="ECO:0007669"/>
    <property type="project" value="TreeGrafter"/>
</dbReference>
<dbReference type="PANTHER" id="PTHR43020">
    <property type="entry name" value="CDK5 REGULATORY SUBUNIT-ASSOCIATED PROTEIN 1"/>
    <property type="match status" value="1"/>
</dbReference>
<evidence type="ECO:0000313" key="1">
    <source>
        <dbReference type="EMBL" id="KAA0196433.1"/>
    </source>
</evidence>
<comment type="caution">
    <text evidence="1">The sequence shown here is derived from an EMBL/GenBank/DDBJ whole genome shotgun (WGS) entry which is preliminary data.</text>
</comment>
<dbReference type="Proteomes" id="UP000728185">
    <property type="component" value="Unassembled WGS sequence"/>
</dbReference>
<accession>A0A8E0VMJ0</accession>
<evidence type="ECO:0000313" key="2">
    <source>
        <dbReference type="Proteomes" id="UP000728185"/>
    </source>
</evidence>
<dbReference type="PANTHER" id="PTHR43020:SF2">
    <property type="entry name" value="MITOCHONDRIAL TRNA METHYLTHIOTRANSFERASE CDK5RAP1"/>
    <property type="match status" value="1"/>
</dbReference>
<dbReference type="EMBL" id="LUCM01003024">
    <property type="protein sequence ID" value="KAA0196433.1"/>
    <property type="molecule type" value="Genomic_DNA"/>
</dbReference>
<dbReference type="OrthoDB" id="6282694at2759"/>
<sequence length="162" mass="18623">MQKTRAYHRLVDDVPKEVKMKRFEELRDVARQSSLQFNEAQVGRIQLILIEGISRRSPQFVYGRNDFNIKVIVPRSVVPLVATQGQSSAITLKPGDYCVVKASDILRIHRFPSKNCIFGQRYSTYQHQAHNPEITSIRLSLLCIHHASPLVNSYCKNRRSCV</sequence>
<reference evidence="1" key="1">
    <citation type="submission" date="2019-05" db="EMBL/GenBank/DDBJ databases">
        <title>Annotation for the trematode Fasciolopsis buski.</title>
        <authorList>
            <person name="Choi Y.-J."/>
        </authorList>
    </citation>
    <scope>NUCLEOTIDE SEQUENCE</scope>
    <source>
        <strain evidence="1">HT</strain>
        <tissue evidence="1">Whole worm</tissue>
    </source>
</reference>
<protein>
    <submittedName>
        <fullName evidence="1">CDK5 regulatory subunit-associated protein 1</fullName>
    </submittedName>
</protein>
<organism evidence="1 2">
    <name type="scientific">Fasciolopsis buskii</name>
    <dbReference type="NCBI Taxonomy" id="27845"/>
    <lineage>
        <taxon>Eukaryota</taxon>
        <taxon>Metazoa</taxon>
        <taxon>Spiralia</taxon>
        <taxon>Lophotrochozoa</taxon>
        <taxon>Platyhelminthes</taxon>
        <taxon>Trematoda</taxon>
        <taxon>Digenea</taxon>
        <taxon>Plagiorchiida</taxon>
        <taxon>Echinostomata</taxon>
        <taxon>Echinostomatoidea</taxon>
        <taxon>Fasciolidae</taxon>
        <taxon>Fasciolopsis</taxon>
    </lineage>
</organism>
<dbReference type="GO" id="GO:0035597">
    <property type="term" value="F:tRNA-2-methylthio-N(6)-dimethylallyladenosine(37) synthase activity"/>
    <property type="evidence" value="ECO:0007669"/>
    <property type="project" value="TreeGrafter"/>
</dbReference>
<dbReference type="AlphaFoldDB" id="A0A8E0VMJ0"/>
<dbReference type="GO" id="GO:0005739">
    <property type="term" value="C:mitochondrion"/>
    <property type="evidence" value="ECO:0007669"/>
    <property type="project" value="TreeGrafter"/>
</dbReference>
<name>A0A8E0VMJ0_9TREM</name>
<proteinExistence type="predicted"/>